<organism evidence="2 3">
    <name type="scientific">Faecalibacterium prausnitzii</name>
    <dbReference type="NCBI Taxonomy" id="853"/>
    <lineage>
        <taxon>Bacteria</taxon>
        <taxon>Bacillati</taxon>
        <taxon>Bacillota</taxon>
        <taxon>Clostridia</taxon>
        <taxon>Eubacteriales</taxon>
        <taxon>Oscillospiraceae</taxon>
        <taxon>Faecalibacterium</taxon>
    </lineage>
</organism>
<keyword evidence="1" id="KW-0732">Signal</keyword>
<dbReference type="RefSeq" id="WP_055186125.1">
    <property type="nucleotide sequence ID" value="NZ_CYXN01000012.1"/>
</dbReference>
<gene>
    <name evidence="2" type="ORF">ERS852582_01673</name>
</gene>
<dbReference type="OrthoDB" id="1861886at2"/>
<name>A0A173TPT1_9FIRM</name>
<reference evidence="2 3" key="1">
    <citation type="submission" date="2015-09" db="EMBL/GenBank/DDBJ databases">
        <authorList>
            <consortium name="Pathogen Informatics"/>
        </authorList>
    </citation>
    <scope>NUCLEOTIDE SEQUENCE [LARGE SCALE GENOMIC DNA]</scope>
    <source>
        <strain evidence="2 3">2789STDY5834970</strain>
    </source>
</reference>
<evidence type="ECO:0000256" key="1">
    <source>
        <dbReference type="SAM" id="SignalP"/>
    </source>
</evidence>
<feature type="chain" id="PRO_5008012485" description="Gingipain domain-containing protein" evidence="1">
    <location>
        <begin position="29"/>
        <end position="403"/>
    </location>
</feature>
<protein>
    <recommendedName>
        <fullName evidence="4">Gingipain domain-containing protein</fullName>
    </recommendedName>
</protein>
<feature type="signal peptide" evidence="1">
    <location>
        <begin position="1"/>
        <end position="28"/>
    </location>
</feature>
<accession>A0A173TPT1</accession>
<evidence type="ECO:0000313" key="2">
    <source>
        <dbReference type="EMBL" id="CUN04380.1"/>
    </source>
</evidence>
<evidence type="ECO:0008006" key="4">
    <source>
        <dbReference type="Google" id="ProtNLM"/>
    </source>
</evidence>
<dbReference type="AlphaFoldDB" id="A0A173TPT1"/>
<proteinExistence type="predicted"/>
<dbReference type="EMBL" id="CYXN01000012">
    <property type="protein sequence ID" value="CUN04380.1"/>
    <property type="molecule type" value="Genomic_DNA"/>
</dbReference>
<dbReference type="Proteomes" id="UP000095649">
    <property type="component" value="Unassembled WGS sequence"/>
</dbReference>
<sequence length="403" mass="43518">MEHTVYRRLLSAVCAIALAFTAVCPAVAAAPEETTGTPQTLTASEVKEMQQTDAAVTALTDSAAYAGMSEKARQTAALAQLDELAAQGLVKKDSIYVDAENGMISFTYSCGALGGILLTDTESEADAALPGPEMEDAPALLAAENGTVGNAVIYYAFDNGVNSNRYPYYSYMKDYWNGYGLDTHLDMMVTVSDLKRMADYDLAILSAHGAYYTYEYGWLWKKQATAPILLLLEKSDFWNDLRYGMDLLSHRVIKVNGCYAVTGGFFSNAYRGGKLNGTIVLSETCEFYGRSGHVNTALSDGLLSGGAKAVAGFVNNVYSVYSRSMLWATVNRLIEGETLQQAIDYGLEVYGENDIVWYLNQNTGRRPHSAASYPIIQGDGTARLTAPGMATNSAVEQQTPVAA</sequence>
<evidence type="ECO:0000313" key="3">
    <source>
        <dbReference type="Proteomes" id="UP000095649"/>
    </source>
</evidence>